<evidence type="ECO:0000259" key="4">
    <source>
        <dbReference type="SMART" id="SM00382"/>
    </source>
</evidence>
<comment type="similarity">
    <text evidence="1">Belongs to the AAA ATPase family.</text>
</comment>
<evidence type="ECO:0000256" key="1">
    <source>
        <dbReference type="ARBA" id="ARBA00006914"/>
    </source>
</evidence>
<dbReference type="RefSeq" id="WP_000368424.1">
    <property type="nucleotide sequence ID" value="NZ_LOBR01000125.1"/>
</dbReference>
<dbReference type="GO" id="GO:0005524">
    <property type="term" value="F:ATP binding"/>
    <property type="evidence" value="ECO:0007669"/>
    <property type="project" value="UniProtKB-KW"/>
</dbReference>
<keyword evidence="3" id="KW-0067">ATP-binding</keyword>
<reference evidence="6" key="1">
    <citation type="submission" date="2015-12" db="EMBL/GenBank/DDBJ databases">
        <authorList>
            <person name="Shamseldin A."/>
            <person name="Moawad H."/>
            <person name="Abd El-Rahim W.M."/>
            <person name="Sadowsky M.J."/>
        </authorList>
    </citation>
    <scope>NUCLEOTIDE SEQUENCE [LARGE SCALE GENOMIC DNA]</scope>
    <source>
        <strain evidence="6">2538-88</strain>
    </source>
</reference>
<dbReference type="PANTHER" id="PTHR23073">
    <property type="entry name" value="26S PROTEASOME REGULATORY SUBUNIT"/>
    <property type="match status" value="1"/>
</dbReference>
<dbReference type="EMBL" id="LOBR01000125">
    <property type="protein sequence ID" value="KYN80422.1"/>
    <property type="molecule type" value="Genomic_DNA"/>
</dbReference>
<dbReference type="Gene3D" id="3.40.50.300">
    <property type="entry name" value="P-loop containing nucleotide triphosphate hydrolases"/>
    <property type="match status" value="1"/>
</dbReference>
<dbReference type="SUPFAM" id="SSF52540">
    <property type="entry name" value="P-loop containing nucleoside triphosphate hydrolases"/>
    <property type="match status" value="1"/>
</dbReference>
<protein>
    <recommendedName>
        <fullName evidence="4">AAA+ ATPase domain-containing protein</fullName>
    </recommendedName>
</protein>
<feature type="domain" description="AAA+ ATPase" evidence="4">
    <location>
        <begin position="138"/>
        <end position="270"/>
    </location>
</feature>
<dbReference type="Proteomes" id="UP000075346">
    <property type="component" value="Unassembled WGS sequence"/>
</dbReference>
<proteinExistence type="inferred from homology"/>
<dbReference type="AlphaFoldDB" id="A0A151KS70"/>
<name>A0A151KS70_9VIBR</name>
<dbReference type="InterPro" id="IPR050221">
    <property type="entry name" value="26S_Proteasome_ATPase"/>
</dbReference>
<dbReference type="CDD" id="cd19481">
    <property type="entry name" value="RecA-like_protease"/>
    <property type="match status" value="1"/>
</dbReference>
<evidence type="ECO:0000256" key="3">
    <source>
        <dbReference type="ARBA" id="ARBA00022840"/>
    </source>
</evidence>
<comment type="caution">
    <text evidence="5">The sequence shown here is derived from an EMBL/GenBank/DDBJ whole genome shotgun (WGS) entry which is preliminary data.</text>
</comment>
<evidence type="ECO:0000313" key="5">
    <source>
        <dbReference type="EMBL" id="KYN80422.1"/>
    </source>
</evidence>
<dbReference type="Pfam" id="PF00004">
    <property type="entry name" value="AAA"/>
    <property type="match status" value="1"/>
</dbReference>
<dbReference type="InterPro" id="IPR027417">
    <property type="entry name" value="P-loop_NTPase"/>
</dbReference>
<dbReference type="InterPro" id="IPR003959">
    <property type="entry name" value="ATPase_AAA_core"/>
</dbReference>
<dbReference type="GO" id="GO:0016887">
    <property type="term" value="F:ATP hydrolysis activity"/>
    <property type="evidence" value="ECO:0007669"/>
    <property type="project" value="InterPro"/>
</dbReference>
<dbReference type="SMART" id="SM00382">
    <property type="entry name" value="AAA"/>
    <property type="match status" value="1"/>
</dbReference>
<accession>A0A151KS70</accession>
<organism evidence="5 6">
    <name type="scientific">Vibrio cidicii</name>
    <dbReference type="NCBI Taxonomy" id="1763883"/>
    <lineage>
        <taxon>Bacteria</taxon>
        <taxon>Pseudomonadati</taxon>
        <taxon>Pseudomonadota</taxon>
        <taxon>Gammaproteobacteria</taxon>
        <taxon>Vibrionales</taxon>
        <taxon>Vibrionaceae</taxon>
        <taxon>Vibrio</taxon>
    </lineage>
</organism>
<dbReference type="Gene3D" id="1.10.8.60">
    <property type="match status" value="1"/>
</dbReference>
<keyword evidence="2" id="KW-0547">Nucleotide-binding</keyword>
<dbReference type="InterPro" id="IPR003593">
    <property type="entry name" value="AAA+_ATPase"/>
</dbReference>
<sequence length="392" mass="43484">MDNFHIVSALCRQVVKDGVSDEALKQIERLHTTLKENGSEDEATVLKRLITKASTKNMISPSQVSLSKVSHLKGQPLTPNSKVPVDKESGSPLAKVIFPNELVDNQMPVLSESLSAAVGQLIKEWSNVEKLNKFGVSPSLSCLLFGLPGTGKTQLALYIAKLLSMPVVLAKLDGLVSSLLGTSARNITNLFNFASQHKCILLLDEFDAVAKARDDNQEVGEIKRIVNTLLQCIDERSKVGMSIAITNHEVLLDPAVWRRFDIRVYVPKPDLRARESIICRYLPPVELSDDKIKFLSVVTEDFCGSDIELLVNNFKRHVALSESDHRFFDIVKALLLINASTSSELVDTIKTGDEAKVMYLLNKKIGMSQREIGKIFEYSHSKVSRIINEVSN</sequence>
<evidence type="ECO:0000256" key="2">
    <source>
        <dbReference type="ARBA" id="ARBA00022741"/>
    </source>
</evidence>
<gene>
    <name evidence="5" type="ORF">ATY37_08180</name>
</gene>
<evidence type="ECO:0000313" key="6">
    <source>
        <dbReference type="Proteomes" id="UP000075346"/>
    </source>
</evidence>